<evidence type="ECO:0000256" key="1">
    <source>
        <dbReference type="ARBA" id="ARBA00004236"/>
    </source>
</evidence>
<evidence type="ECO:0000256" key="5">
    <source>
        <dbReference type="ARBA" id="ARBA00022989"/>
    </source>
</evidence>
<reference evidence="10 11" key="1">
    <citation type="submission" date="2019-05" db="EMBL/GenBank/DDBJ databases">
        <title>Draft genome sequence of Nonomuraea turkmeniaca DSM 43926.</title>
        <authorList>
            <person name="Saricaoglu S."/>
            <person name="Isik K."/>
        </authorList>
    </citation>
    <scope>NUCLEOTIDE SEQUENCE [LARGE SCALE GENOMIC DNA]</scope>
    <source>
        <strain evidence="10 11">DSM 43926</strain>
    </source>
</reference>
<sequence>MSDLPKVSPSLALPSVEYARRMYDRVIDWYKVAESKAQLILTVNGVFATITFGLLFGSISELRKSGIVIGPETWIFLVVALAALCCSIGFATACLQSRHSYNIRTDFAQLGIVPDRQETYRPEGLWYFGHLARLRWEWVFERLRTADEEFEITTLAYNVHGLAKVVLRKHRLINAGWILTSIALIALIAAGATLVIRSQL</sequence>
<dbReference type="RefSeq" id="WP_138666020.1">
    <property type="nucleotide sequence ID" value="NZ_VCKY01000027.1"/>
</dbReference>
<dbReference type="OrthoDB" id="5185162at2"/>
<evidence type="ECO:0000256" key="7">
    <source>
        <dbReference type="ARBA" id="ARBA00023136"/>
    </source>
</evidence>
<feature type="transmembrane region" description="Helical" evidence="8">
    <location>
        <begin position="74"/>
        <end position="95"/>
    </location>
</feature>
<dbReference type="Pfam" id="PF18967">
    <property type="entry name" value="PycTM"/>
    <property type="match status" value="1"/>
</dbReference>
<dbReference type="InterPro" id="IPR043760">
    <property type="entry name" value="PycTM_dom"/>
</dbReference>
<evidence type="ECO:0000256" key="3">
    <source>
        <dbReference type="ARBA" id="ARBA00022692"/>
    </source>
</evidence>
<evidence type="ECO:0000256" key="4">
    <source>
        <dbReference type="ARBA" id="ARBA00022741"/>
    </source>
</evidence>
<dbReference type="Proteomes" id="UP000309128">
    <property type="component" value="Unassembled WGS sequence"/>
</dbReference>
<organism evidence="10 11">
    <name type="scientific">Nonomuraea turkmeniaca</name>
    <dbReference type="NCBI Taxonomy" id="103838"/>
    <lineage>
        <taxon>Bacteria</taxon>
        <taxon>Bacillati</taxon>
        <taxon>Actinomycetota</taxon>
        <taxon>Actinomycetes</taxon>
        <taxon>Streptosporangiales</taxon>
        <taxon>Streptosporangiaceae</taxon>
        <taxon>Nonomuraea</taxon>
    </lineage>
</organism>
<keyword evidence="3 8" id="KW-0812">Transmembrane</keyword>
<evidence type="ECO:0000256" key="2">
    <source>
        <dbReference type="ARBA" id="ARBA00022475"/>
    </source>
</evidence>
<comment type="caution">
    <text evidence="10">The sequence shown here is derived from an EMBL/GenBank/DDBJ whole genome shotgun (WGS) entry which is preliminary data.</text>
</comment>
<dbReference type="GO" id="GO:0005886">
    <property type="term" value="C:plasma membrane"/>
    <property type="evidence" value="ECO:0007669"/>
    <property type="project" value="UniProtKB-SubCell"/>
</dbReference>
<evidence type="ECO:0000256" key="6">
    <source>
        <dbReference type="ARBA" id="ARBA00023118"/>
    </source>
</evidence>
<dbReference type="EMBL" id="VCKY01000027">
    <property type="protein sequence ID" value="TMR22645.1"/>
    <property type="molecule type" value="Genomic_DNA"/>
</dbReference>
<keyword evidence="6" id="KW-0051">Antiviral defense</keyword>
<protein>
    <recommendedName>
        <fullName evidence="9">Pycsar effector protein domain-containing protein</fullName>
    </recommendedName>
</protein>
<keyword evidence="2" id="KW-1003">Cell membrane</keyword>
<feature type="transmembrane region" description="Helical" evidence="8">
    <location>
        <begin position="172"/>
        <end position="196"/>
    </location>
</feature>
<keyword evidence="11" id="KW-1185">Reference proteome</keyword>
<feature type="domain" description="Pycsar effector protein" evidence="9">
    <location>
        <begin position="19"/>
        <end position="194"/>
    </location>
</feature>
<evidence type="ECO:0000259" key="9">
    <source>
        <dbReference type="Pfam" id="PF18967"/>
    </source>
</evidence>
<evidence type="ECO:0000256" key="8">
    <source>
        <dbReference type="SAM" id="Phobius"/>
    </source>
</evidence>
<accession>A0A5S4FPL3</accession>
<keyword evidence="7 8" id="KW-0472">Membrane</keyword>
<name>A0A5S4FPL3_9ACTN</name>
<dbReference type="AlphaFoldDB" id="A0A5S4FPL3"/>
<comment type="subcellular location">
    <subcellularLocation>
        <location evidence="1">Cell membrane</location>
    </subcellularLocation>
</comment>
<dbReference type="GO" id="GO:0000166">
    <property type="term" value="F:nucleotide binding"/>
    <property type="evidence" value="ECO:0007669"/>
    <property type="project" value="UniProtKB-KW"/>
</dbReference>
<keyword evidence="5 8" id="KW-1133">Transmembrane helix</keyword>
<proteinExistence type="predicted"/>
<keyword evidence="4" id="KW-0547">Nucleotide-binding</keyword>
<evidence type="ECO:0000313" key="11">
    <source>
        <dbReference type="Proteomes" id="UP000309128"/>
    </source>
</evidence>
<gene>
    <name evidence="10" type="ORF">ETD86_10970</name>
</gene>
<feature type="transmembrane region" description="Helical" evidence="8">
    <location>
        <begin position="39"/>
        <end position="59"/>
    </location>
</feature>
<dbReference type="GO" id="GO:0051607">
    <property type="term" value="P:defense response to virus"/>
    <property type="evidence" value="ECO:0007669"/>
    <property type="project" value="UniProtKB-KW"/>
</dbReference>
<evidence type="ECO:0000313" key="10">
    <source>
        <dbReference type="EMBL" id="TMR22645.1"/>
    </source>
</evidence>